<dbReference type="Gene3D" id="3.40.449.10">
    <property type="entry name" value="Phosphoenolpyruvate Carboxykinase, domain 1"/>
    <property type="match status" value="1"/>
</dbReference>
<dbReference type="PATRIC" id="fig|1121405.3.peg.361"/>
<feature type="binding site" evidence="10">
    <location>
        <position position="203"/>
    </location>
    <ligand>
        <name>substrate</name>
    </ligand>
</feature>
<evidence type="ECO:0000256" key="2">
    <source>
        <dbReference type="ARBA" id="ARBA00006052"/>
    </source>
</evidence>
<sequence>MAYRKQLDDMLRNHGDLRRNPDRRAAIRDAVARREAFVAANGCLATWTPADSTGRAPMDTMIVRRPDTDGNIDWDSPNNLPIDAETFDMLWKDALTVLGRKKTLYITDRVVGADASYALPVQTITDRSLTALFTLNMFRAVPADIQNSIFAEKGFTLVVLPYDKIDGSRYEGRLRKLKNGRVSHMAIIMDFSKRLGLVYGSAYGGSVKKLIFTVMNYYLPLENILPIHCSANENAHGDLSLFLGLSGTGKTTLSAAPGRALLGDDEHGWSENGIANFENGCYAKLIDLNPEKEPEIFQAVFHEDDYLNHGAIVENAMMYPNGCFDLCDDRLTPNSRASYPLRFLSNIKPSSTGNHPSNIIFLTADANGVIPPVSRLNSAQAMLWFLMGYTSKLAGTETGIVDPVSTFSRFFGQPFMPCLPHIYSDLLGLKMREHRTNVYLINTGWSGGPYGIGQRMDITMTRAMVNAALDGKLQDVEYREDALFHLEVPLSCPDVPAEILTPEHTWADKADYHKRALKLSWEFSDYFNKAYGNKNIDPDVRKECPGK</sequence>
<feature type="binding site" evidence="10">
    <location>
        <position position="55"/>
    </location>
    <ligand>
        <name>substrate</name>
    </ligand>
</feature>
<dbReference type="GO" id="GO:0016301">
    <property type="term" value="F:kinase activity"/>
    <property type="evidence" value="ECO:0007669"/>
    <property type="project" value="UniProtKB-KW"/>
</dbReference>
<evidence type="ECO:0000256" key="1">
    <source>
        <dbReference type="ARBA" id="ARBA00004742"/>
    </source>
</evidence>
<keyword evidence="5 10" id="KW-0547">Nucleotide-binding</keyword>
<evidence type="ECO:0000256" key="4">
    <source>
        <dbReference type="ARBA" id="ARBA00022432"/>
    </source>
</evidence>
<comment type="similarity">
    <text evidence="2 10">Belongs to the phosphoenolpyruvate carboxykinase (ATP) family.</text>
</comment>
<dbReference type="RefSeq" id="WP_020875462.1">
    <property type="nucleotide sequence ID" value="NZ_ATHJ01000029.1"/>
</dbReference>
<keyword evidence="7 10" id="KW-0067">ATP-binding</keyword>
<feature type="binding site" evidence="10">
    <location>
        <position position="209"/>
    </location>
    <ligand>
        <name>Mn(2+)</name>
        <dbReference type="ChEBI" id="CHEBI:29035"/>
    </ligand>
</feature>
<feature type="binding site" evidence="10">
    <location>
        <position position="209"/>
    </location>
    <ligand>
        <name>substrate</name>
    </ligand>
</feature>
<dbReference type="Gene3D" id="3.90.228.20">
    <property type="match status" value="1"/>
</dbReference>
<proteinExistence type="inferred from homology"/>
<dbReference type="GO" id="GO:0006094">
    <property type="term" value="P:gluconeogenesis"/>
    <property type="evidence" value="ECO:0007669"/>
    <property type="project" value="UniProtKB-UniRule"/>
</dbReference>
<keyword evidence="4 10" id="KW-0312">Gluconeogenesis</keyword>
<keyword evidence="10" id="KW-0963">Cytoplasm</keyword>
<evidence type="ECO:0000313" key="11">
    <source>
        <dbReference type="EMBL" id="EPR44215.1"/>
    </source>
</evidence>
<keyword evidence="10" id="KW-0479">Metal-binding</keyword>
<comment type="function">
    <text evidence="10">Involved in the gluconeogenesis. Catalyzes the conversion of oxaloacetate (OAA) to phosphoenolpyruvate (PEP) through direct phosphoryl transfer between the nucleoside triphosphate and OAA.</text>
</comment>
<keyword evidence="12" id="KW-1185">Reference proteome</keyword>
<keyword evidence="11" id="KW-0808">Transferase</keyword>
<evidence type="ECO:0000256" key="3">
    <source>
        <dbReference type="ARBA" id="ARBA00012363"/>
    </source>
</evidence>
<dbReference type="PIRSF" id="PIRSF006294">
    <property type="entry name" value="PEP_crbxkin"/>
    <property type="match status" value="1"/>
</dbReference>
<dbReference type="AlphaFoldDB" id="S7U5B1"/>
<dbReference type="STRING" id="897.B2D07_00675"/>
<feature type="binding site" evidence="10">
    <location>
        <position position="209"/>
    </location>
    <ligand>
        <name>ATP</name>
        <dbReference type="ChEBI" id="CHEBI:30616"/>
    </ligand>
</feature>
<dbReference type="Gene3D" id="2.170.8.10">
    <property type="entry name" value="Phosphoenolpyruvate Carboxykinase, domain 2"/>
    <property type="match status" value="1"/>
</dbReference>
<feature type="binding site" evidence="10">
    <location>
        <position position="336"/>
    </location>
    <ligand>
        <name>ATP</name>
        <dbReference type="ChEBI" id="CHEBI:30616"/>
    </ligand>
</feature>
<dbReference type="PANTHER" id="PTHR30031:SF0">
    <property type="entry name" value="PHOSPHOENOLPYRUVATE CARBOXYKINASE (ATP)"/>
    <property type="match status" value="1"/>
</dbReference>
<dbReference type="InterPro" id="IPR008210">
    <property type="entry name" value="PEP_carboxykinase_N"/>
</dbReference>
<accession>S7U5B1</accession>
<comment type="cofactor">
    <cofactor evidence="10">
        <name>Mn(2+)</name>
        <dbReference type="ChEBI" id="CHEBI:29035"/>
    </cofactor>
    <text evidence="10">Binds 1 Mn(2+) ion per subunit.</text>
</comment>
<dbReference type="GO" id="GO:0046872">
    <property type="term" value="F:metal ion binding"/>
    <property type="evidence" value="ECO:0007669"/>
    <property type="project" value="UniProtKB-KW"/>
</dbReference>
<comment type="caution">
    <text evidence="10">Lacks conserved residue(s) required for the propagation of feature annotation.</text>
</comment>
<dbReference type="SUPFAM" id="SSF68923">
    <property type="entry name" value="PEP carboxykinase N-terminal domain"/>
    <property type="match status" value="1"/>
</dbReference>
<keyword evidence="6 10" id="KW-0210">Decarboxylase</keyword>
<reference evidence="11 12" key="1">
    <citation type="journal article" date="2013" name="Genome Announc.">
        <title>Draft genome sequences for three mercury-methylating, sulfate-reducing bacteria.</title>
        <authorList>
            <person name="Brown S.D."/>
            <person name="Hurt R.A.Jr."/>
            <person name="Gilmour C.C."/>
            <person name="Elias D.A."/>
        </authorList>
    </citation>
    <scope>NUCLEOTIDE SEQUENCE [LARGE SCALE GENOMIC DNA]</scope>
    <source>
        <strain evidence="11 12">DSM 2059</strain>
    </source>
</reference>
<feature type="binding site" evidence="10">
    <location>
        <position position="293"/>
    </location>
    <ligand>
        <name>ATP</name>
        <dbReference type="ChEBI" id="CHEBI:30616"/>
    </ligand>
</feature>
<gene>
    <name evidence="10" type="primary">pckA</name>
    <name evidence="11" type="ORF">dsmv_3814</name>
</gene>
<dbReference type="InterPro" id="IPR001272">
    <property type="entry name" value="PEP_carboxykinase_ATP"/>
</dbReference>
<feature type="binding site" evidence="10">
    <location>
        <position position="228"/>
    </location>
    <ligand>
        <name>ATP</name>
        <dbReference type="ChEBI" id="CHEBI:30616"/>
    </ligand>
</feature>
<dbReference type="SUPFAM" id="SSF53795">
    <property type="entry name" value="PEP carboxykinase-like"/>
    <property type="match status" value="1"/>
</dbReference>
<dbReference type="HAMAP" id="MF_00453">
    <property type="entry name" value="PEPCK_ATP"/>
    <property type="match status" value="1"/>
</dbReference>
<evidence type="ECO:0000256" key="9">
    <source>
        <dbReference type="ARBA" id="ARBA00047371"/>
    </source>
</evidence>
<dbReference type="GO" id="GO:0005524">
    <property type="term" value="F:ATP binding"/>
    <property type="evidence" value="ECO:0007669"/>
    <property type="project" value="UniProtKB-UniRule"/>
</dbReference>
<organism evidence="11 12">
    <name type="scientific">Desulfococcus multivorans DSM 2059</name>
    <dbReference type="NCBI Taxonomy" id="1121405"/>
    <lineage>
        <taxon>Bacteria</taxon>
        <taxon>Pseudomonadati</taxon>
        <taxon>Thermodesulfobacteriota</taxon>
        <taxon>Desulfobacteria</taxon>
        <taxon>Desulfobacterales</taxon>
        <taxon>Desulfococcaceae</taxon>
        <taxon>Desulfococcus</taxon>
    </lineage>
</organism>
<dbReference type="InterPro" id="IPR013035">
    <property type="entry name" value="PEP_carboxykinase_C"/>
</dbReference>
<dbReference type="GO" id="GO:0004612">
    <property type="term" value="F:phosphoenolpyruvate carboxykinase (ATP) activity"/>
    <property type="evidence" value="ECO:0007669"/>
    <property type="project" value="UniProtKB-UniRule"/>
</dbReference>
<feature type="binding site" evidence="10">
    <location>
        <position position="228"/>
    </location>
    <ligand>
        <name>Mn(2+)</name>
        <dbReference type="ChEBI" id="CHEBI:29035"/>
    </ligand>
</feature>
<keyword evidence="11" id="KW-0670">Pyruvate</keyword>
<evidence type="ECO:0000256" key="6">
    <source>
        <dbReference type="ARBA" id="ARBA00022793"/>
    </source>
</evidence>
<dbReference type="PANTHER" id="PTHR30031">
    <property type="entry name" value="PHOSPHOENOLPYRUVATE CARBOXYKINASE ATP"/>
    <property type="match status" value="1"/>
</dbReference>
<evidence type="ECO:0000256" key="5">
    <source>
        <dbReference type="ARBA" id="ARBA00022741"/>
    </source>
</evidence>
<dbReference type="UniPathway" id="UPA00138"/>
<comment type="caution">
    <text evidence="11">The sequence shown here is derived from an EMBL/GenBank/DDBJ whole genome shotgun (WGS) entry which is preliminary data.</text>
</comment>
<protein>
    <recommendedName>
        <fullName evidence="3 10">Phosphoenolpyruvate carboxykinase (ATP)</fullName>
        <shortName evidence="10">PCK</shortName>
        <shortName evidence="10">PEP carboxykinase</shortName>
        <shortName evidence="10">PEPCK</shortName>
        <ecNumber evidence="3 10">4.1.1.49</ecNumber>
    </recommendedName>
</protein>
<feature type="binding site" evidence="10">
    <location>
        <position position="461"/>
    </location>
    <ligand>
        <name>ATP</name>
        <dbReference type="ChEBI" id="CHEBI:30616"/>
    </ligand>
</feature>
<dbReference type="OrthoDB" id="9806325at2"/>
<dbReference type="eggNOG" id="COG1866">
    <property type="taxonomic scope" value="Bacteria"/>
</dbReference>
<evidence type="ECO:0000256" key="10">
    <source>
        <dbReference type="HAMAP-Rule" id="MF_00453"/>
    </source>
</evidence>
<keyword evidence="10" id="KW-0464">Manganese</keyword>
<dbReference type="GO" id="GO:0005829">
    <property type="term" value="C:cytosol"/>
    <property type="evidence" value="ECO:0007669"/>
    <property type="project" value="TreeGrafter"/>
</dbReference>
<feature type="binding site" evidence="10">
    <location>
        <position position="265"/>
    </location>
    <ligand>
        <name>Mn(2+)</name>
        <dbReference type="ChEBI" id="CHEBI:29035"/>
    </ligand>
</feature>
<comment type="pathway">
    <text evidence="1 10">Carbohydrate biosynthesis; gluconeogenesis.</text>
</comment>
<keyword evidence="8 10" id="KW-0456">Lyase</keyword>
<comment type="subcellular location">
    <subcellularLocation>
        <location evidence="10">Cytoplasm</location>
    </subcellularLocation>
</comment>
<dbReference type="EMBL" id="ATHJ01000029">
    <property type="protein sequence ID" value="EPR44215.1"/>
    <property type="molecule type" value="Genomic_DNA"/>
</dbReference>
<feature type="binding site" evidence="10">
    <location>
        <begin position="244"/>
        <end position="252"/>
    </location>
    <ligand>
        <name>ATP</name>
        <dbReference type="ChEBI" id="CHEBI:30616"/>
    </ligand>
</feature>
<evidence type="ECO:0000256" key="7">
    <source>
        <dbReference type="ARBA" id="ARBA00022840"/>
    </source>
</evidence>
<dbReference type="Pfam" id="PF01293">
    <property type="entry name" value="PEPCK_ATP"/>
    <property type="match status" value="1"/>
</dbReference>
<name>S7U5B1_DESML</name>
<feature type="binding site" evidence="10">
    <location>
        <position position="336"/>
    </location>
    <ligand>
        <name>substrate</name>
    </ligand>
</feature>
<keyword evidence="11" id="KW-0418">Kinase</keyword>
<evidence type="ECO:0000313" key="12">
    <source>
        <dbReference type="Proteomes" id="UP000014977"/>
    </source>
</evidence>
<comment type="catalytic activity">
    <reaction evidence="9 10">
        <text>oxaloacetate + ATP = phosphoenolpyruvate + ADP + CO2</text>
        <dbReference type="Rhea" id="RHEA:18617"/>
        <dbReference type="ChEBI" id="CHEBI:16452"/>
        <dbReference type="ChEBI" id="CHEBI:16526"/>
        <dbReference type="ChEBI" id="CHEBI:30616"/>
        <dbReference type="ChEBI" id="CHEBI:58702"/>
        <dbReference type="ChEBI" id="CHEBI:456216"/>
        <dbReference type="EC" id="4.1.1.49"/>
    </reaction>
</comment>
<evidence type="ECO:0000256" key="8">
    <source>
        <dbReference type="ARBA" id="ARBA00023239"/>
    </source>
</evidence>
<dbReference type="Proteomes" id="UP000014977">
    <property type="component" value="Unassembled WGS sequence"/>
</dbReference>
<dbReference type="EC" id="4.1.1.49" evidence="3 10"/>